<evidence type="ECO:0000313" key="2">
    <source>
        <dbReference type="Proteomes" id="UP000033869"/>
    </source>
</evidence>
<organism evidence="1 2">
    <name type="scientific">candidate division CPR2 bacterium GW2011_GWC1_41_48</name>
    <dbReference type="NCBI Taxonomy" id="1618344"/>
    <lineage>
        <taxon>Bacteria</taxon>
        <taxon>Bacteria division CPR2</taxon>
    </lineage>
</organism>
<comment type="caution">
    <text evidence="1">The sequence shown here is derived from an EMBL/GenBank/DDBJ whole genome shotgun (WGS) entry which is preliminary data.</text>
</comment>
<name>A0A0G0YIA8_UNCC2</name>
<dbReference type="EMBL" id="LCBL01000002">
    <property type="protein sequence ID" value="KKS09271.1"/>
    <property type="molecule type" value="Genomic_DNA"/>
</dbReference>
<evidence type="ECO:0000313" key="1">
    <source>
        <dbReference type="EMBL" id="KKS09271.1"/>
    </source>
</evidence>
<sequence>MKEVLLKALVDKNSRSTAELTKVAVSETTSMPWSDVAVP</sequence>
<reference evidence="1 2" key="1">
    <citation type="journal article" date="2015" name="Nature">
        <title>rRNA introns, odd ribosomes, and small enigmatic genomes across a large radiation of phyla.</title>
        <authorList>
            <person name="Brown C.T."/>
            <person name="Hug L.A."/>
            <person name="Thomas B.C."/>
            <person name="Sharon I."/>
            <person name="Castelle C.J."/>
            <person name="Singh A."/>
            <person name="Wilkins M.J."/>
            <person name="Williams K.H."/>
            <person name="Banfield J.F."/>
        </authorList>
    </citation>
    <scope>NUCLEOTIDE SEQUENCE [LARGE SCALE GENOMIC DNA]</scope>
</reference>
<dbReference type="AlphaFoldDB" id="A0A0G0YIA8"/>
<protein>
    <submittedName>
        <fullName evidence="1">Uncharacterized protein</fullName>
    </submittedName>
</protein>
<accession>A0A0G0YIA8</accession>
<proteinExistence type="predicted"/>
<gene>
    <name evidence="1" type="ORF">UU65_C0002G0049</name>
</gene>
<dbReference type="Proteomes" id="UP000033869">
    <property type="component" value="Unassembled WGS sequence"/>
</dbReference>